<feature type="chain" id="PRO_5011621364" description="DUF3034 family protein" evidence="1">
    <location>
        <begin position="26"/>
        <end position="318"/>
    </location>
</feature>
<name>A0A1H0NMP8_9BURK</name>
<dbReference type="EMBL" id="FNJL01000005">
    <property type="protein sequence ID" value="SDO93818.1"/>
    <property type="molecule type" value="Genomic_DNA"/>
</dbReference>
<evidence type="ECO:0000313" key="2">
    <source>
        <dbReference type="EMBL" id="SDO93818.1"/>
    </source>
</evidence>
<protein>
    <recommendedName>
        <fullName evidence="4">DUF3034 family protein</fullName>
    </recommendedName>
</protein>
<keyword evidence="3" id="KW-1185">Reference proteome</keyword>
<dbReference type="AlphaFoldDB" id="A0A1H0NMP8"/>
<dbReference type="OrthoDB" id="9126735at2"/>
<dbReference type="Proteomes" id="UP000199317">
    <property type="component" value="Unassembled WGS sequence"/>
</dbReference>
<organism evidence="2 3">
    <name type="scientific">Paracidovorax cattleyae</name>
    <dbReference type="NCBI Taxonomy" id="80868"/>
    <lineage>
        <taxon>Bacteria</taxon>
        <taxon>Pseudomonadati</taxon>
        <taxon>Pseudomonadota</taxon>
        <taxon>Betaproteobacteria</taxon>
        <taxon>Burkholderiales</taxon>
        <taxon>Comamonadaceae</taxon>
        <taxon>Paracidovorax</taxon>
    </lineage>
</organism>
<keyword evidence="1" id="KW-0732">Signal</keyword>
<dbReference type="RefSeq" id="WP_092832806.1">
    <property type="nucleotide sequence ID" value="NZ_CP028290.1"/>
</dbReference>
<accession>A0A1H0NMP8</accession>
<evidence type="ECO:0008006" key="4">
    <source>
        <dbReference type="Google" id="ProtNLM"/>
    </source>
</evidence>
<evidence type="ECO:0000256" key="1">
    <source>
        <dbReference type="SAM" id="SignalP"/>
    </source>
</evidence>
<reference evidence="3" key="1">
    <citation type="submission" date="2016-10" db="EMBL/GenBank/DDBJ databases">
        <authorList>
            <person name="Varghese N."/>
            <person name="Submissions S."/>
        </authorList>
    </citation>
    <scope>NUCLEOTIDE SEQUENCE [LARGE SCALE GENOMIC DNA]</scope>
    <source>
        <strain evidence="3">DSM 17101</strain>
    </source>
</reference>
<proteinExistence type="predicted"/>
<dbReference type="InterPro" id="IPR021393">
    <property type="entry name" value="DUF3034"/>
</dbReference>
<feature type="signal peptide" evidence="1">
    <location>
        <begin position="1"/>
        <end position="25"/>
    </location>
</feature>
<evidence type="ECO:0000313" key="3">
    <source>
        <dbReference type="Proteomes" id="UP000199317"/>
    </source>
</evidence>
<dbReference type="Pfam" id="PF11231">
    <property type="entry name" value="DUF3034"/>
    <property type="match status" value="1"/>
</dbReference>
<gene>
    <name evidence="2" type="ORF">SAMN04489708_10572</name>
</gene>
<sequence>MSFRRRLAMRTFRTPVLAMLCMALAAPGGAETGKLPLTGGVSSISGAAGGGLTPWAVIGTNATEGEIGVSAFATRLRTRDYGLTSSGLALGLYDRVELSVARQDFGAAPASALNAVAPFGVEPDLHLKMDIIGAKVRLAGDAVLDTDSPMPQIAVGVEHKRLHPASAGGVIEFLGADTEGTDVYVSATKLLLDRNLLVHATLRYTNANQNGLLGFGGRGPARSGRSLQPEFSVAYLLRRDLAVGAEWRFKPDNLRALGRAAGLGDALREDDWRDIFVVWVPSKHLSVTLAYVDLGRVVPGVTAYRRQRGAYLSLQAAY</sequence>